<dbReference type="GO" id="GO:0016740">
    <property type="term" value="F:transferase activity"/>
    <property type="evidence" value="ECO:0007669"/>
    <property type="project" value="UniProtKB-KW"/>
</dbReference>
<dbReference type="InterPro" id="IPR045038">
    <property type="entry name" value="AIG2-like"/>
</dbReference>
<dbReference type="KEGG" id="gsn:YC6258_00333"/>
<protein>
    <recommendedName>
        <fullName evidence="2">Putative gamma-glutamylcyclotransferase</fullName>
    </recommendedName>
</protein>
<dbReference type="RefSeq" id="WP_052829986.1">
    <property type="nucleotide sequence ID" value="NZ_CP007142.1"/>
</dbReference>
<dbReference type="HOGENOM" id="CLU_093936_3_1_6"/>
<dbReference type="InterPro" id="IPR009288">
    <property type="entry name" value="AIG2-like_dom"/>
</dbReference>
<accession>A0A0C5VG47</accession>
<dbReference type="Gene3D" id="3.10.490.10">
    <property type="entry name" value="Gamma-glutamyl cyclotransferase-like"/>
    <property type="match status" value="1"/>
</dbReference>
<evidence type="ECO:0000259" key="3">
    <source>
        <dbReference type="Pfam" id="PF06094"/>
    </source>
</evidence>
<dbReference type="InterPro" id="IPR013024">
    <property type="entry name" value="GGCT-like"/>
</dbReference>
<name>A0A0C5VG47_9GAMM</name>
<keyword evidence="5" id="KW-1185">Reference proteome</keyword>
<dbReference type="PANTHER" id="PTHR31544">
    <property type="entry name" value="AIG2-LIKE PROTEIN D"/>
    <property type="match status" value="1"/>
</dbReference>
<dbReference type="Pfam" id="PF06094">
    <property type="entry name" value="GGACT"/>
    <property type="match status" value="1"/>
</dbReference>
<keyword evidence="1" id="KW-0808">Transferase</keyword>
<dbReference type="STRING" id="1445510.YC6258_00333"/>
<gene>
    <name evidence="4" type="ORF">YC6258_00333</name>
</gene>
<evidence type="ECO:0000313" key="5">
    <source>
        <dbReference type="Proteomes" id="UP000032266"/>
    </source>
</evidence>
<dbReference type="AlphaFoldDB" id="A0A0C5VG47"/>
<dbReference type="SUPFAM" id="SSF110857">
    <property type="entry name" value="Gamma-glutamyl cyclotransferase-like"/>
    <property type="match status" value="1"/>
</dbReference>
<sequence length="135" mass="16011">MQHLFTYGSLMYDRIWREVIGTTYVCQRAWLDGYERLGVIDADYPVLVPNSDRAGLEGILRLNVSDEDFIKIDRYESEFYRRLTTPVYTLNSRGETIQVYSSLYALNPEYHYICDGQAWDIEYFEQLRSVSRKTH</sequence>
<evidence type="ECO:0000313" key="4">
    <source>
        <dbReference type="EMBL" id="AJQ92383.1"/>
    </source>
</evidence>
<evidence type="ECO:0000256" key="2">
    <source>
        <dbReference type="ARBA" id="ARBA00030602"/>
    </source>
</evidence>
<organism evidence="4 5">
    <name type="scientific">Gynuella sunshinyii YC6258</name>
    <dbReference type="NCBI Taxonomy" id="1445510"/>
    <lineage>
        <taxon>Bacteria</taxon>
        <taxon>Pseudomonadati</taxon>
        <taxon>Pseudomonadota</taxon>
        <taxon>Gammaproteobacteria</taxon>
        <taxon>Oceanospirillales</taxon>
        <taxon>Saccharospirillaceae</taxon>
        <taxon>Gynuella</taxon>
    </lineage>
</organism>
<evidence type="ECO:0000256" key="1">
    <source>
        <dbReference type="ARBA" id="ARBA00022679"/>
    </source>
</evidence>
<dbReference type="CDD" id="cd06661">
    <property type="entry name" value="GGCT_like"/>
    <property type="match status" value="1"/>
</dbReference>
<reference evidence="4 5" key="1">
    <citation type="submission" date="2014-01" db="EMBL/GenBank/DDBJ databases">
        <title>Full genme sequencing of cellulolytic bacterium Gynuella sunshinyii YC6258T gen. nov., sp. nov.</title>
        <authorList>
            <person name="Khan H."/>
            <person name="Chung E.J."/>
            <person name="Chung Y.R."/>
        </authorList>
    </citation>
    <scope>NUCLEOTIDE SEQUENCE [LARGE SCALE GENOMIC DNA]</scope>
    <source>
        <strain evidence="4 5">YC6258</strain>
    </source>
</reference>
<dbReference type="PANTHER" id="PTHR31544:SF2">
    <property type="entry name" value="AIG2-LIKE PROTEIN D"/>
    <property type="match status" value="1"/>
</dbReference>
<proteinExistence type="predicted"/>
<dbReference type="InterPro" id="IPR036568">
    <property type="entry name" value="GGCT-like_sf"/>
</dbReference>
<dbReference type="Proteomes" id="UP000032266">
    <property type="component" value="Chromosome"/>
</dbReference>
<feature type="domain" description="Gamma-glutamylcyclotransferase AIG2-like" evidence="3">
    <location>
        <begin position="4"/>
        <end position="119"/>
    </location>
</feature>
<dbReference type="EMBL" id="CP007142">
    <property type="protein sequence ID" value="AJQ92383.1"/>
    <property type="molecule type" value="Genomic_DNA"/>
</dbReference>